<evidence type="ECO:0000256" key="1">
    <source>
        <dbReference type="ARBA" id="ARBA00004123"/>
    </source>
</evidence>
<feature type="compositionally biased region" description="Basic and acidic residues" evidence="5">
    <location>
        <begin position="53"/>
        <end position="66"/>
    </location>
</feature>
<keyword evidence="2" id="KW-0240">DNA-directed RNA polymerase</keyword>
<feature type="region of interest" description="Disordered" evidence="5">
    <location>
        <begin position="1"/>
        <end position="371"/>
    </location>
</feature>
<dbReference type="Pfam" id="PF05132">
    <property type="entry name" value="RNA_pol_Rpc4"/>
    <property type="match status" value="1"/>
</dbReference>
<feature type="compositionally biased region" description="Low complexity" evidence="5">
    <location>
        <begin position="124"/>
        <end position="136"/>
    </location>
</feature>
<dbReference type="InterPro" id="IPR007811">
    <property type="entry name" value="RPC4"/>
</dbReference>
<evidence type="ECO:0000256" key="5">
    <source>
        <dbReference type="SAM" id="MobiDB-lite"/>
    </source>
</evidence>
<dbReference type="GeneID" id="54365738"/>
<dbReference type="AlphaFoldDB" id="A0A6J3LX36"/>
<evidence type="ECO:0000256" key="3">
    <source>
        <dbReference type="ARBA" id="ARBA00023163"/>
    </source>
</evidence>
<feature type="compositionally biased region" description="Basic and acidic residues" evidence="5">
    <location>
        <begin position="232"/>
        <end position="241"/>
    </location>
</feature>
<dbReference type="GO" id="GO:0042797">
    <property type="term" value="P:tRNA transcription by RNA polymerase III"/>
    <property type="evidence" value="ECO:0007669"/>
    <property type="project" value="TreeGrafter"/>
</dbReference>
<organism evidence="7">
    <name type="scientific">Dissoconium aciculare CBS 342.82</name>
    <dbReference type="NCBI Taxonomy" id="1314786"/>
    <lineage>
        <taxon>Eukaryota</taxon>
        <taxon>Fungi</taxon>
        <taxon>Dikarya</taxon>
        <taxon>Ascomycota</taxon>
        <taxon>Pezizomycotina</taxon>
        <taxon>Dothideomycetes</taxon>
        <taxon>Dothideomycetidae</taxon>
        <taxon>Mycosphaerellales</taxon>
        <taxon>Dissoconiaceae</taxon>
        <taxon>Dissoconium</taxon>
    </lineage>
</organism>
<dbReference type="PANTHER" id="PTHR13408:SF0">
    <property type="entry name" value="DNA-DIRECTED RNA POLYMERASE III SUBUNIT RPC4"/>
    <property type="match status" value="1"/>
</dbReference>
<feature type="compositionally biased region" description="Acidic residues" evidence="5">
    <location>
        <begin position="353"/>
        <end position="365"/>
    </location>
</feature>
<feature type="compositionally biased region" description="Gly residues" evidence="5">
    <location>
        <begin position="88"/>
        <end position="102"/>
    </location>
</feature>
<feature type="compositionally biased region" description="Polar residues" evidence="5">
    <location>
        <begin position="251"/>
        <end position="266"/>
    </location>
</feature>
<dbReference type="PANTHER" id="PTHR13408">
    <property type="entry name" value="DNA-DIRECTED RNA POLYMERASE III"/>
    <property type="match status" value="1"/>
</dbReference>
<keyword evidence="4" id="KW-0539">Nucleus</keyword>
<gene>
    <name evidence="7" type="ORF">K489DRAFT_412556</name>
</gene>
<evidence type="ECO:0008006" key="8">
    <source>
        <dbReference type="Google" id="ProtNLM"/>
    </source>
</evidence>
<dbReference type="GO" id="GO:0003677">
    <property type="term" value="F:DNA binding"/>
    <property type="evidence" value="ECO:0007669"/>
    <property type="project" value="InterPro"/>
</dbReference>
<accession>A0A6J3LX36</accession>
<sequence>MSGSNEPTPTPAGAGSAPSKPAAPSRSSSASTRGKPVIAKPKFVGRRSQAARAELEKEAAKKKAAESKAAAAEAGKKRWEHKGDGRGGARGGRGGRGRGGFMGDHQSRTQDGVASGPFGSGQVSSDSSSRRYAASTGGSGFGGGGFGGGGAGTSFGGSRSGGSGGGSGGSGVKYEAGSSGPHVFKTEGSVYISSDEDETEGRKKNIDDLQRVVDLTIEDDQQDDNVFAPVRLKREPHKDRTVAFNAETRPATGQSTSKDASATQGTSDRRKGKQRASDVVITQVRSKRPTAYSSSDDDGDEVPIKTETLDEEASARPVTPPTAPMTTEQPPASPPSSPESRRKAKEQIKSSDENPDEEDDDDEYPLPEMPKFQTQAEADEWRRHHADLDIIRKELGRQVLSAVGEDGSAAPTDTAAHQRAKKAEEIRSEHVYLFQFPPALPDLVPVRVKPDPDAVEVNSDEMHIDPPSQQPAIKKEEGYSNATKSLKPSLPSGSVGKLRIHKSGKAVLDWGGTSLVLSAGTDPSFLQNILIATVPETKPDADAPAEDQEEAIGMSMGQVRGKFVVTPNWDEILH</sequence>
<evidence type="ECO:0000256" key="4">
    <source>
        <dbReference type="ARBA" id="ARBA00023242"/>
    </source>
</evidence>
<feature type="region of interest" description="Disordered" evidence="5">
    <location>
        <begin position="403"/>
        <end position="422"/>
    </location>
</feature>
<dbReference type="RefSeq" id="XP_033456905.1">
    <property type="nucleotide sequence ID" value="XM_033607939.1"/>
</dbReference>
<reference evidence="7" key="2">
    <citation type="submission" date="2020-04" db="EMBL/GenBank/DDBJ databases">
        <authorList>
            <consortium name="NCBI Genome Project"/>
        </authorList>
    </citation>
    <scope>NUCLEOTIDE SEQUENCE</scope>
    <source>
        <strain evidence="7">CBS 342.82</strain>
    </source>
</reference>
<feature type="compositionally biased region" description="Basic and acidic residues" evidence="5">
    <location>
        <begin position="200"/>
        <end position="211"/>
    </location>
</feature>
<feature type="compositionally biased region" description="Low complexity" evidence="5">
    <location>
        <begin position="11"/>
        <end position="36"/>
    </location>
</feature>
<keyword evidence="3" id="KW-0804">Transcription</keyword>
<evidence type="ECO:0000313" key="6">
    <source>
        <dbReference type="Proteomes" id="UP000504637"/>
    </source>
</evidence>
<reference evidence="7" key="1">
    <citation type="submission" date="2020-01" db="EMBL/GenBank/DDBJ databases">
        <authorList>
            <consortium name="DOE Joint Genome Institute"/>
            <person name="Haridas S."/>
            <person name="Albert R."/>
            <person name="Binder M."/>
            <person name="Bloem J."/>
            <person name="Labutti K."/>
            <person name="Salamov A."/>
            <person name="Andreopoulos B."/>
            <person name="Baker S.E."/>
            <person name="Barry K."/>
            <person name="Bills G."/>
            <person name="Bluhm B.H."/>
            <person name="Cannon C."/>
            <person name="Castanera R."/>
            <person name="Culley D.E."/>
            <person name="Daum C."/>
            <person name="Ezra D."/>
            <person name="Gonzalez J.B."/>
            <person name="Henrissat B."/>
            <person name="Kuo A."/>
            <person name="Liang C."/>
            <person name="Lipzen A."/>
            <person name="Lutzoni F."/>
            <person name="Magnuson J."/>
            <person name="Mondo S."/>
            <person name="Nolan M."/>
            <person name="Ohm R."/>
            <person name="Pangilinan J."/>
            <person name="Park H.-J."/>
            <person name="Ramirez L."/>
            <person name="Alfaro M."/>
            <person name="Sun H."/>
            <person name="Tritt A."/>
            <person name="Yoshinaga Y."/>
            <person name="Zwiers L.-H."/>
            <person name="Turgeon B.G."/>
            <person name="Goodwin S.B."/>
            <person name="Spatafora J.W."/>
            <person name="Crous P.W."/>
            <person name="Grigoriev I.V."/>
        </authorList>
    </citation>
    <scope>NUCLEOTIDE SEQUENCE</scope>
    <source>
        <strain evidence="7">CBS 342.82</strain>
    </source>
</reference>
<name>A0A6J3LX36_9PEZI</name>
<keyword evidence="6" id="KW-1185">Reference proteome</keyword>
<dbReference type="GO" id="GO:0005666">
    <property type="term" value="C:RNA polymerase III complex"/>
    <property type="evidence" value="ECO:0007669"/>
    <property type="project" value="InterPro"/>
</dbReference>
<feature type="compositionally biased region" description="Basic and acidic residues" evidence="5">
    <location>
        <begin position="339"/>
        <end position="352"/>
    </location>
</feature>
<dbReference type="Proteomes" id="UP000504637">
    <property type="component" value="Unplaced"/>
</dbReference>
<reference evidence="7" key="3">
    <citation type="submission" date="2025-08" db="UniProtKB">
        <authorList>
            <consortium name="RefSeq"/>
        </authorList>
    </citation>
    <scope>IDENTIFICATION</scope>
    <source>
        <strain evidence="7">CBS 342.82</strain>
    </source>
</reference>
<comment type="subcellular location">
    <subcellularLocation>
        <location evidence="1">Nucleus</location>
    </subcellularLocation>
</comment>
<evidence type="ECO:0000313" key="7">
    <source>
        <dbReference type="RefSeq" id="XP_033456905.1"/>
    </source>
</evidence>
<feature type="compositionally biased region" description="Basic and acidic residues" evidence="5">
    <location>
        <begin position="74"/>
        <end position="87"/>
    </location>
</feature>
<evidence type="ECO:0000256" key="2">
    <source>
        <dbReference type="ARBA" id="ARBA00022478"/>
    </source>
</evidence>
<dbReference type="OrthoDB" id="5836119at2759"/>
<feature type="compositionally biased region" description="Gly residues" evidence="5">
    <location>
        <begin position="137"/>
        <end position="171"/>
    </location>
</feature>
<protein>
    <recommendedName>
        <fullName evidence="8">RNA polymerase III RPC4-domain-containing protein</fullName>
    </recommendedName>
</protein>
<proteinExistence type="predicted"/>